<evidence type="ECO:0000313" key="2">
    <source>
        <dbReference type="EMBL" id="KHN87892.1"/>
    </source>
</evidence>
<dbReference type="AlphaFoldDB" id="A0A0B2W2R8"/>
<dbReference type="EMBL" id="JPKZ01000321">
    <property type="protein sequence ID" value="KHN87892.1"/>
    <property type="molecule type" value="Genomic_DNA"/>
</dbReference>
<feature type="compositionally biased region" description="Polar residues" evidence="1">
    <location>
        <begin position="1"/>
        <end position="13"/>
    </location>
</feature>
<comment type="caution">
    <text evidence="2">The sequence shown here is derived from an EMBL/GenBank/DDBJ whole genome shotgun (WGS) entry which is preliminary data.</text>
</comment>
<feature type="region of interest" description="Disordered" evidence="1">
    <location>
        <begin position="1"/>
        <end position="51"/>
    </location>
</feature>
<organism evidence="2 3">
    <name type="scientific">Toxocara canis</name>
    <name type="common">Canine roundworm</name>
    <dbReference type="NCBI Taxonomy" id="6265"/>
    <lineage>
        <taxon>Eukaryota</taxon>
        <taxon>Metazoa</taxon>
        <taxon>Ecdysozoa</taxon>
        <taxon>Nematoda</taxon>
        <taxon>Chromadorea</taxon>
        <taxon>Rhabditida</taxon>
        <taxon>Spirurina</taxon>
        <taxon>Ascaridomorpha</taxon>
        <taxon>Ascaridoidea</taxon>
        <taxon>Toxocaridae</taxon>
        <taxon>Toxocara</taxon>
    </lineage>
</organism>
<proteinExistence type="predicted"/>
<sequence length="625" mass="69448">MKQVQSNGISTRASEFLGKNGIGEDRSEGKLDESQKKTVEVPGADVSTSSSIHNGALLTHSEVMCTEECSVDAVAEGKLGLDSGSSGDTMRAMEDSVDYTLTGEGFTCERVTRDSLPLNERTMSAQASEDSSVAMMAASRMVGVKNAPFDGQINVEHTKRIISSLRAAYAANLDLANSVGDFATREACSKVVKELDDLFTDVHLGVANGVNLPLPPAPYKLPVDVPVPHPFPPRVFAPSAWGHYFPYPPQMRAGIPATYIPQFGMPTPYAPSPVYISYMPPFRQPTPLYREDEKSTSTAIVSDAKYIKAAERVSKNNGARPKSELAKDESRPVKHEPETVEDEHSEMKLVSKIGNDESKQMKLGPQIDEGGSVSVEPEVKIVGNESESVKAKMEVIKDGAQEGTSFAAASIRDQQQDEEEICVAADEMLCFTSVDRKPPEYPPANYSDIAKKWAAHICNVQRLLQLLIDVDGYFSAQQIELNGENLEEKCPKVLLRLDCNHFSELILWEIVLIQEEDFSFYLNPIIREMRFLVLEDSEWFVFLNVLRAKQIRMEYLVELMNSGSGNTLPLRQRQTALWEILLSEKLRDVFVIETMLGPGRKTELWVRINRCLDVSNVVPRLMVFQ</sequence>
<dbReference type="Proteomes" id="UP000031036">
    <property type="component" value="Unassembled WGS sequence"/>
</dbReference>
<feature type="region of interest" description="Disordered" evidence="1">
    <location>
        <begin position="312"/>
        <end position="346"/>
    </location>
</feature>
<evidence type="ECO:0000313" key="3">
    <source>
        <dbReference type="Proteomes" id="UP000031036"/>
    </source>
</evidence>
<protein>
    <submittedName>
        <fullName evidence="2">Uncharacterized protein</fullName>
    </submittedName>
</protein>
<feature type="compositionally biased region" description="Basic and acidic residues" evidence="1">
    <location>
        <begin position="22"/>
        <end position="39"/>
    </location>
</feature>
<reference evidence="2 3" key="1">
    <citation type="submission" date="2014-11" db="EMBL/GenBank/DDBJ databases">
        <title>Genetic blueprint of the zoonotic pathogen Toxocara canis.</title>
        <authorList>
            <person name="Zhu X.-Q."/>
            <person name="Korhonen P.K."/>
            <person name="Cai H."/>
            <person name="Young N.D."/>
            <person name="Nejsum P."/>
            <person name="von Samson-Himmelstjerna G."/>
            <person name="Boag P.R."/>
            <person name="Tan P."/>
            <person name="Li Q."/>
            <person name="Min J."/>
            <person name="Yang Y."/>
            <person name="Wang X."/>
            <person name="Fang X."/>
            <person name="Hall R.S."/>
            <person name="Hofmann A."/>
            <person name="Sternberg P.W."/>
            <person name="Jex A.R."/>
            <person name="Gasser R.B."/>
        </authorList>
    </citation>
    <scope>NUCLEOTIDE SEQUENCE [LARGE SCALE GENOMIC DNA]</scope>
    <source>
        <strain evidence="2">PN_DK_2014</strain>
    </source>
</reference>
<keyword evidence="3" id="KW-1185">Reference proteome</keyword>
<feature type="compositionally biased region" description="Basic and acidic residues" evidence="1">
    <location>
        <begin position="321"/>
        <end position="338"/>
    </location>
</feature>
<name>A0A0B2W2R8_TOXCA</name>
<evidence type="ECO:0000256" key="1">
    <source>
        <dbReference type="SAM" id="MobiDB-lite"/>
    </source>
</evidence>
<accession>A0A0B2W2R8</accession>
<gene>
    <name evidence="2" type="ORF">Tcan_07450</name>
</gene>